<dbReference type="InterPro" id="IPR002110">
    <property type="entry name" value="Ankyrin_rpt"/>
</dbReference>
<evidence type="ECO:0000313" key="12">
    <source>
        <dbReference type="Proteomes" id="UP000838412"/>
    </source>
</evidence>
<protein>
    <recommendedName>
        <fullName evidence="8">Palmitoyltransferase</fullName>
        <ecNumber evidence="8">2.3.1.225</ecNumber>
    </recommendedName>
</protein>
<evidence type="ECO:0000256" key="4">
    <source>
        <dbReference type="ARBA" id="ARBA00022989"/>
    </source>
</evidence>
<dbReference type="PROSITE" id="PS50088">
    <property type="entry name" value="ANK_REPEAT"/>
    <property type="match status" value="4"/>
</dbReference>
<dbReference type="GO" id="GO:0016020">
    <property type="term" value="C:membrane"/>
    <property type="evidence" value="ECO:0007669"/>
    <property type="project" value="UniProtKB-SubCell"/>
</dbReference>
<keyword evidence="2 8" id="KW-0812">Transmembrane</keyword>
<feature type="transmembrane region" description="Helical" evidence="8">
    <location>
        <begin position="356"/>
        <end position="376"/>
    </location>
</feature>
<dbReference type="Pfam" id="PF13637">
    <property type="entry name" value="Ank_4"/>
    <property type="match status" value="1"/>
</dbReference>
<dbReference type="AlphaFoldDB" id="A0A8J9ZLR3"/>
<keyword evidence="8" id="KW-0808">Transferase</keyword>
<feature type="repeat" description="ANK" evidence="7">
    <location>
        <begin position="123"/>
        <end position="155"/>
    </location>
</feature>
<feature type="non-terminal residue" evidence="11">
    <location>
        <position position="632"/>
    </location>
</feature>
<keyword evidence="5 7" id="KW-0040">ANK repeat</keyword>
<keyword evidence="3" id="KW-0677">Repeat</keyword>
<evidence type="ECO:0000256" key="7">
    <source>
        <dbReference type="PROSITE-ProRule" id="PRU00023"/>
    </source>
</evidence>
<feature type="repeat" description="ANK" evidence="7">
    <location>
        <begin position="156"/>
        <end position="188"/>
    </location>
</feature>
<feature type="non-terminal residue" evidence="11">
    <location>
        <position position="1"/>
    </location>
</feature>
<accession>A0A8J9ZLR3</accession>
<feature type="transmembrane region" description="Helical" evidence="8">
    <location>
        <begin position="327"/>
        <end position="344"/>
    </location>
</feature>
<dbReference type="SMART" id="SM00248">
    <property type="entry name" value="ANK"/>
    <property type="match status" value="5"/>
</dbReference>
<comment type="similarity">
    <text evidence="8">Belongs to the DHHC palmitoyltransferase family.</text>
</comment>
<feature type="repeat" description="ANK" evidence="7">
    <location>
        <begin position="89"/>
        <end position="121"/>
    </location>
</feature>
<evidence type="ECO:0000256" key="1">
    <source>
        <dbReference type="ARBA" id="ARBA00004141"/>
    </source>
</evidence>
<comment type="domain">
    <text evidence="8">The DHHC domain is required for palmitoyltransferase activity.</text>
</comment>
<dbReference type="EMBL" id="OV696688">
    <property type="protein sequence ID" value="CAH1256139.1"/>
    <property type="molecule type" value="Genomic_DNA"/>
</dbReference>
<comment type="subcellular location">
    <subcellularLocation>
        <location evidence="1">Membrane</location>
        <topology evidence="1">Multi-pass membrane protein</topology>
    </subcellularLocation>
</comment>
<comment type="catalytic activity">
    <reaction evidence="8">
        <text>L-cysteinyl-[protein] + hexadecanoyl-CoA = S-hexadecanoyl-L-cysteinyl-[protein] + CoA</text>
        <dbReference type="Rhea" id="RHEA:36683"/>
        <dbReference type="Rhea" id="RHEA-COMP:10131"/>
        <dbReference type="Rhea" id="RHEA-COMP:11032"/>
        <dbReference type="ChEBI" id="CHEBI:29950"/>
        <dbReference type="ChEBI" id="CHEBI:57287"/>
        <dbReference type="ChEBI" id="CHEBI:57379"/>
        <dbReference type="ChEBI" id="CHEBI:74151"/>
        <dbReference type="EC" id="2.3.1.225"/>
    </reaction>
</comment>
<keyword evidence="8" id="KW-0012">Acyltransferase</keyword>
<dbReference type="GO" id="GO:0019706">
    <property type="term" value="F:protein-cysteine S-palmitoyltransferase activity"/>
    <property type="evidence" value="ECO:0007669"/>
    <property type="project" value="UniProtKB-EC"/>
</dbReference>
<feature type="transmembrane region" description="Helical" evidence="8">
    <location>
        <begin position="541"/>
        <end position="560"/>
    </location>
</feature>
<gene>
    <name evidence="11" type="primary">ZDHHC17</name>
    <name evidence="11" type="ORF">BLAG_LOCUS14658</name>
</gene>
<evidence type="ECO:0000256" key="5">
    <source>
        <dbReference type="ARBA" id="ARBA00023043"/>
    </source>
</evidence>
<dbReference type="EC" id="2.3.1.225" evidence="8"/>
<dbReference type="PROSITE" id="PS50297">
    <property type="entry name" value="ANK_REP_REGION"/>
    <property type="match status" value="4"/>
</dbReference>
<evidence type="ECO:0000256" key="8">
    <source>
        <dbReference type="RuleBase" id="RU079119"/>
    </source>
</evidence>
<dbReference type="PRINTS" id="PR01415">
    <property type="entry name" value="ANKYRIN"/>
</dbReference>
<dbReference type="PANTHER" id="PTHR24161:SF85">
    <property type="entry name" value="PALMITOYLTRANSFERASE HIP14"/>
    <property type="match status" value="1"/>
</dbReference>
<proteinExistence type="inferred from homology"/>
<evidence type="ECO:0000256" key="3">
    <source>
        <dbReference type="ARBA" id="ARBA00022737"/>
    </source>
</evidence>
<dbReference type="Pfam" id="PF12796">
    <property type="entry name" value="Ank_2"/>
    <property type="match status" value="2"/>
</dbReference>
<keyword evidence="6 8" id="KW-0472">Membrane</keyword>
<keyword evidence="4 8" id="KW-1133">Transmembrane helix</keyword>
<dbReference type="Proteomes" id="UP000838412">
    <property type="component" value="Chromosome 3"/>
</dbReference>
<feature type="transmembrane region" description="Helical" evidence="8">
    <location>
        <begin position="516"/>
        <end position="535"/>
    </location>
</feature>
<dbReference type="Gene3D" id="1.25.40.20">
    <property type="entry name" value="Ankyrin repeat-containing domain"/>
    <property type="match status" value="1"/>
</dbReference>
<dbReference type="PROSITE" id="PS50216">
    <property type="entry name" value="DHHC"/>
    <property type="match status" value="1"/>
</dbReference>
<organism evidence="11 12">
    <name type="scientific">Branchiostoma lanceolatum</name>
    <name type="common">Common lancelet</name>
    <name type="synonym">Amphioxus lanceolatum</name>
    <dbReference type="NCBI Taxonomy" id="7740"/>
    <lineage>
        <taxon>Eukaryota</taxon>
        <taxon>Metazoa</taxon>
        <taxon>Chordata</taxon>
        <taxon>Cephalochordata</taxon>
        <taxon>Leptocardii</taxon>
        <taxon>Amphioxiformes</taxon>
        <taxon>Branchiostomatidae</taxon>
        <taxon>Branchiostoma</taxon>
    </lineage>
</organism>
<dbReference type="OrthoDB" id="6781668at2759"/>
<feature type="region of interest" description="Disordered" evidence="9">
    <location>
        <begin position="1"/>
        <end position="49"/>
    </location>
</feature>
<evidence type="ECO:0000256" key="2">
    <source>
        <dbReference type="ARBA" id="ARBA00022692"/>
    </source>
</evidence>
<feature type="transmembrane region" description="Helical" evidence="8">
    <location>
        <begin position="481"/>
        <end position="504"/>
    </location>
</feature>
<evidence type="ECO:0000256" key="9">
    <source>
        <dbReference type="SAM" id="MobiDB-lite"/>
    </source>
</evidence>
<reference evidence="11" key="1">
    <citation type="submission" date="2022-01" db="EMBL/GenBank/DDBJ databases">
        <authorList>
            <person name="Braso-Vives M."/>
        </authorList>
    </citation>
    <scope>NUCLEOTIDE SEQUENCE</scope>
</reference>
<dbReference type="Pfam" id="PF01529">
    <property type="entry name" value="DHHC"/>
    <property type="match status" value="1"/>
</dbReference>
<evidence type="ECO:0000313" key="11">
    <source>
        <dbReference type="EMBL" id="CAH1256139.1"/>
    </source>
</evidence>
<dbReference type="InterPro" id="IPR001594">
    <property type="entry name" value="Palmitoyltrfase_DHHC"/>
</dbReference>
<evidence type="ECO:0000259" key="10">
    <source>
        <dbReference type="Pfam" id="PF01529"/>
    </source>
</evidence>
<evidence type="ECO:0000256" key="6">
    <source>
        <dbReference type="ARBA" id="ARBA00023136"/>
    </source>
</evidence>
<dbReference type="PANTHER" id="PTHR24161">
    <property type="entry name" value="ANK_REP_REGION DOMAIN-CONTAINING PROTEIN-RELATED"/>
    <property type="match status" value="1"/>
</dbReference>
<keyword evidence="12" id="KW-1185">Reference proteome</keyword>
<sequence length="632" mass="72508">HHSVVSKMAAEEEKEAGCKPVFTPEEFKGYPTQPSPPSSAPSTPLNQPPVYTEEDYKTFDIIRATQYGVVDRCHELVEAGYDVRTPDQENVTVLHWAAINNRLELVKYYISKGAIIDQLGGELNSTPLHWAVRQGHMAMSVLLMQYGANPALLDGEGCACLHLAAQFGHTTIVAYLLAKGQDVDMIDQNGMTALMWATYRTYGTDPTRLLLTFNASVNLGDKYHRNTALHWGVISGNTNVITLLIQHGTNLNAQNDRGETPLDIAVAKRNQWITQRLQKAREEKGMDSTPLMQRIKSDQRIRRYVMWGFPFVVMYIIGLICELDERWYIKLLLMGILYFCGYVVKKVFFDSSFQTTIPVAIYLATKFWMYVTWFGWFGPYVSDLGVQLPFLVNTAFLMYNFYRCWRADPGVVNNTAEQRKNTITELAEKGNLNLHELCSTCVVRKPIRSKHCSICNRCIAKFDHHCPWVDNCVGVGNHHYFLGYLFFLQGMITWCIYGTFTYWSHHCQLSFSSLGFWSYVGAAGHCSPWVMWIFLNALLHFTWVGILLICQVYQIFWVAMTTNERMNCKRYKHFLSSSGDIRSPFNFGVIQNISDFFNLRIPGLARPHVVDWRQQYSVNIREQPADKAYQFV</sequence>
<dbReference type="SUPFAM" id="SSF48403">
    <property type="entry name" value="Ankyrin repeat"/>
    <property type="match status" value="1"/>
</dbReference>
<feature type="transmembrane region" description="Helical" evidence="8">
    <location>
        <begin position="304"/>
        <end position="321"/>
    </location>
</feature>
<feature type="repeat" description="ANK" evidence="7">
    <location>
        <begin position="224"/>
        <end position="256"/>
    </location>
</feature>
<dbReference type="InterPro" id="IPR036770">
    <property type="entry name" value="Ankyrin_rpt-contain_sf"/>
</dbReference>
<name>A0A8J9ZLR3_BRALA</name>
<feature type="domain" description="Palmitoyltransferase DHHC" evidence="10">
    <location>
        <begin position="435"/>
        <end position="568"/>
    </location>
</feature>